<dbReference type="InterPro" id="IPR009057">
    <property type="entry name" value="Homeodomain-like_sf"/>
</dbReference>
<proteinExistence type="predicted"/>
<dbReference type="InterPro" id="IPR036271">
    <property type="entry name" value="Tet_transcr_reg_TetR-rel_C_sf"/>
</dbReference>
<evidence type="ECO:0000313" key="6">
    <source>
        <dbReference type="Proteomes" id="UP000188324"/>
    </source>
</evidence>
<dbReference type="EMBL" id="CP019605">
    <property type="protein sequence ID" value="AQP44789.1"/>
    <property type="molecule type" value="Genomic_DNA"/>
</dbReference>
<dbReference type="PRINTS" id="PR00400">
    <property type="entry name" value="TETREPRESSOR"/>
</dbReference>
<dbReference type="PROSITE" id="PS01081">
    <property type="entry name" value="HTH_TETR_1"/>
    <property type="match status" value="1"/>
</dbReference>
<dbReference type="AlphaFoldDB" id="A0A1Q2CF94"/>
<evidence type="ECO:0000256" key="3">
    <source>
        <dbReference type="ARBA" id="ARBA00023125"/>
    </source>
</evidence>
<dbReference type="GO" id="GO:0003700">
    <property type="term" value="F:DNA-binding transcription factor activity"/>
    <property type="evidence" value="ECO:0007669"/>
    <property type="project" value="TreeGrafter"/>
</dbReference>
<dbReference type="PANTHER" id="PTHR30055:SF151">
    <property type="entry name" value="TRANSCRIPTIONAL REGULATORY PROTEIN"/>
    <property type="match status" value="1"/>
</dbReference>
<evidence type="ECO:0000256" key="4">
    <source>
        <dbReference type="ARBA" id="ARBA00023163"/>
    </source>
</evidence>
<dbReference type="Gene3D" id="1.10.357.10">
    <property type="entry name" value="Tetracycline Repressor, domain 2"/>
    <property type="match status" value="1"/>
</dbReference>
<dbReference type="GO" id="GO:0000976">
    <property type="term" value="F:transcription cis-regulatory region binding"/>
    <property type="evidence" value="ECO:0007669"/>
    <property type="project" value="TreeGrafter"/>
</dbReference>
<gene>
    <name evidence="5" type="ORF">RPIT_08245</name>
</gene>
<evidence type="ECO:0000313" key="5">
    <source>
        <dbReference type="EMBL" id="AQP44789.1"/>
    </source>
</evidence>
<evidence type="ECO:0000256" key="2">
    <source>
        <dbReference type="ARBA" id="ARBA00023015"/>
    </source>
</evidence>
<keyword evidence="2" id="KW-0805">Transcription regulation</keyword>
<dbReference type="InterPro" id="IPR004111">
    <property type="entry name" value="Repressor_TetR_C"/>
</dbReference>
<dbReference type="SUPFAM" id="SSF48498">
    <property type="entry name" value="Tetracyclin repressor-like, C-terminal domain"/>
    <property type="match status" value="1"/>
</dbReference>
<dbReference type="Pfam" id="PF00440">
    <property type="entry name" value="TetR_N"/>
    <property type="match status" value="1"/>
</dbReference>
<dbReference type="PANTHER" id="PTHR30055">
    <property type="entry name" value="HTH-TYPE TRANSCRIPTIONAL REGULATOR RUTR"/>
    <property type="match status" value="1"/>
</dbReference>
<accession>A0A1Q2CF94</accession>
<dbReference type="RefSeq" id="WP_077342203.1">
    <property type="nucleotide sequence ID" value="NZ_CP019605.1"/>
</dbReference>
<keyword evidence="1" id="KW-0678">Repressor</keyword>
<organism evidence="5 6">
    <name type="scientific">Tessaracoccus flavus</name>
    <dbReference type="NCBI Taxonomy" id="1610493"/>
    <lineage>
        <taxon>Bacteria</taxon>
        <taxon>Bacillati</taxon>
        <taxon>Actinomycetota</taxon>
        <taxon>Actinomycetes</taxon>
        <taxon>Propionibacteriales</taxon>
        <taxon>Propionibacteriaceae</taxon>
        <taxon>Tessaracoccus</taxon>
    </lineage>
</organism>
<dbReference type="InterPro" id="IPR003012">
    <property type="entry name" value="Tet_transcr_reg_TetR"/>
</dbReference>
<dbReference type="STRING" id="1610493.RPIT_08245"/>
<keyword evidence="6" id="KW-1185">Reference proteome</keyword>
<dbReference type="KEGG" id="tfl:RPIT_08245"/>
<dbReference type="InterPro" id="IPR050109">
    <property type="entry name" value="HTH-type_TetR-like_transc_reg"/>
</dbReference>
<dbReference type="GO" id="GO:0046677">
    <property type="term" value="P:response to antibiotic"/>
    <property type="evidence" value="ECO:0007669"/>
    <property type="project" value="InterPro"/>
</dbReference>
<evidence type="ECO:0000256" key="1">
    <source>
        <dbReference type="ARBA" id="ARBA00022491"/>
    </source>
</evidence>
<keyword evidence="4" id="KW-0804">Transcription</keyword>
<sequence length="181" mass="19127">MALTKQAIVGAALAILDDYGLADLTMRRVADSLGVQAGALYYHVPNKQSLLAAVADHILAERPAVSTPGDPGETLRLWGRGLRSVLLTHRDAAELVASTQVLGLGEVDPCLEGREALIAAGLQQPDATMAALLHFILGHVTGEQTRLQLAQLSVATAPDEAASERDFEWGLGLMIRGICGR</sequence>
<keyword evidence="3" id="KW-0238">DNA-binding</keyword>
<dbReference type="Proteomes" id="UP000188324">
    <property type="component" value="Chromosome"/>
</dbReference>
<dbReference type="PRINTS" id="PR00455">
    <property type="entry name" value="HTHTETR"/>
</dbReference>
<reference evidence="5 6" key="1">
    <citation type="journal article" date="2016" name="Int. J. Syst. Evol. Microbiol.">
        <title>Tessaracoccus flavus sp. nov., isolated from the drainage system of a lindane-producing factory.</title>
        <authorList>
            <person name="Kumari R."/>
            <person name="Singh P."/>
            <person name="Schumann P."/>
            <person name="Lal R."/>
        </authorList>
    </citation>
    <scope>NUCLEOTIDE SEQUENCE [LARGE SCALE GENOMIC DNA]</scope>
    <source>
        <strain evidence="5 6">RP1T</strain>
    </source>
</reference>
<dbReference type="Pfam" id="PF02909">
    <property type="entry name" value="TetR_C_1"/>
    <property type="match status" value="1"/>
</dbReference>
<dbReference type="SUPFAM" id="SSF46689">
    <property type="entry name" value="Homeodomain-like"/>
    <property type="match status" value="1"/>
</dbReference>
<dbReference type="InterPro" id="IPR001647">
    <property type="entry name" value="HTH_TetR"/>
</dbReference>
<dbReference type="OrthoDB" id="3819648at2"/>
<protein>
    <submittedName>
        <fullName evidence="5">Uncharacterized protein</fullName>
    </submittedName>
</protein>
<dbReference type="Gene3D" id="1.10.10.60">
    <property type="entry name" value="Homeodomain-like"/>
    <property type="match status" value="1"/>
</dbReference>
<dbReference type="PROSITE" id="PS50977">
    <property type="entry name" value="HTH_TETR_2"/>
    <property type="match status" value="1"/>
</dbReference>
<dbReference type="GO" id="GO:0045892">
    <property type="term" value="P:negative regulation of DNA-templated transcription"/>
    <property type="evidence" value="ECO:0007669"/>
    <property type="project" value="InterPro"/>
</dbReference>
<name>A0A1Q2CF94_9ACTN</name>
<dbReference type="InterPro" id="IPR023772">
    <property type="entry name" value="DNA-bd_HTH_TetR-type_CS"/>
</dbReference>